<dbReference type="SUPFAM" id="SSF140423">
    <property type="entry name" value="MW0975(SA0943)-like"/>
    <property type="match status" value="1"/>
</dbReference>
<dbReference type="InterPro" id="IPR036785">
    <property type="entry name" value="YkyA-like_sf"/>
</dbReference>
<accession>A0A2N6UF15</accession>
<keyword evidence="1" id="KW-0732">Signal</keyword>
<dbReference type="AlphaFoldDB" id="A0A2N6UF15"/>
<evidence type="ECO:0008006" key="4">
    <source>
        <dbReference type="Google" id="ProtNLM"/>
    </source>
</evidence>
<feature type="chain" id="PRO_5039411388" description="Cell-wall binding lipoprotein" evidence="1">
    <location>
        <begin position="21"/>
        <end position="205"/>
    </location>
</feature>
<dbReference type="OrthoDB" id="2134758at2"/>
<dbReference type="Pfam" id="PF10368">
    <property type="entry name" value="YkyA"/>
    <property type="match status" value="1"/>
</dbReference>
<dbReference type="PROSITE" id="PS51257">
    <property type="entry name" value="PROKAR_LIPOPROTEIN"/>
    <property type="match status" value="1"/>
</dbReference>
<evidence type="ECO:0000313" key="2">
    <source>
        <dbReference type="EMBL" id="PMC80193.1"/>
    </source>
</evidence>
<dbReference type="RefSeq" id="WP_102198864.1">
    <property type="nucleotide sequence ID" value="NZ_PNHQ01000004.1"/>
</dbReference>
<dbReference type="Gene3D" id="1.20.120.570">
    <property type="entry name" value="YkyA-like"/>
    <property type="match status" value="1"/>
</dbReference>
<reference evidence="2 3" key="1">
    <citation type="submission" date="2017-09" db="EMBL/GenBank/DDBJ databases">
        <title>Bacterial strain isolated from the female urinary microbiota.</title>
        <authorList>
            <person name="Thomas-White K."/>
            <person name="Kumar N."/>
            <person name="Forster S."/>
            <person name="Putonti C."/>
            <person name="Lawley T."/>
            <person name="Wolfe A.J."/>
        </authorList>
    </citation>
    <scope>NUCLEOTIDE SEQUENCE [LARGE SCALE GENOMIC DNA]</scope>
    <source>
        <strain evidence="2 3">UMB0240</strain>
    </source>
</reference>
<dbReference type="Proteomes" id="UP000235701">
    <property type="component" value="Unassembled WGS sequence"/>
</dbReference>
<evidence type="ECO:0000256" key="1">
    <source>
        <dbReference type="SAM" id="SignalP"/>
    </source>
</evidence>
<dbReference type="InterPro" id="IPR019454">
    <property type="entry name" value="Lipoprot_YkyA-like"/>
</dbReference>
<evidence type="ECO:0000313" key="3">
    <source>
        <dbReference type="Proteomes" id="UP000235701"/>
    </source>
</evidence>
<comment type="caution">
    <text evidence="2">The sequence shown here is derived from an EMBL/GenBank/DDBJ whole genome shotgun (WGS) entry which is preliminary data.</text>
</comment>
<gene>
    <name evidence="2" type="ORF">CJ191_02285</name>
</gene>
<name>A0A2N6UF15_9LACT</name>
<dbReference type="EMBL" id="PNHQ01000004">
    <property type="protein sequence ID" value="PMC80193.1"/>
    <property type="molecule type" value="Genomic_DNA"/>
</dbReference>
<feature type="signal peptide" evidence="1">
    <location>
        <begin position="1"/>
        <end position="20"/>
    </location>
</feature>
<organism evidence="2 3">
    <name type="scientific">Aerococcus viridans</name>
    <dbReference type="NCBI Taxonomy" id="1377"/>
    <lineage>
        <taxon>Bacteria</taxon>
        <taxon>Bacillati</taxon>
        <taxon>Bacillota</taxon>
        <taxon>Bacilli</taxon>
        <taxon>Lactobacillales</taxon>
        <taxon>Aerococcaceae</taxon>
        <taxon>Aerococcus</taxon>
    </lineage>
</organism>
<keyword evidence="3" id="KW-1185">Reference proteome</keyword>
<proteinExistence type="predicted"/>
<sequence length="205" mass="22468">MVLKKLSILAIVTVSIGALSACTASPDQVVSKSATDAQSMMTQLSAIQTQEDALQEAFETDLAADESLANLTDSGTGATRENLQTRQDDFEELSSIFEDFQKQVESLNGFDETDFTGEEDFANFDQSRQLASNVNSQMSAYIEHYQKVLELEDNYYNSLAAEDSDLDTFSKGLGEINSQFEQSQAVLSDILPDLTSLAEKTNQAQ</sequence>
<protein>
    <recommendedName>
        <fullName evidence="4">Cell-wall binding lipoprotein</fullName>
    </recommendedName>
</protein>